<dbReference type="HOGENOM" id="CLU_1017934_0_0_6"/>
<dbReference type="AlphaFoldDB" id="E8KJR0"/>
<reference evidence="1 2" key="1">
    <citation type="submission" date="2011-01" db="EMBL/GenBank/DDBJ databases">
        <authorList>
            <person name="Muzny D."/>
            <person name="Qin X."/>
            <person name="Deng J."/>
            <person name="Jiang H."/>
            <person name="Liu Y."/>
            <person name="Qu J."/>
            <person name="Song X.-Z."/>
            <person name="Zhang L."/>
            <person name="Thornton R."/>
            <person name="Coyle M."/>
            <person name="Francisco L."/>
            <person name="Jackson L."/>
            <person name="Javaid M."/>
            <person name="Korchina V."/>
            <person name="Kovar C."/>
            <person name="Mata R."/>
            <person name="Mathew T."/>
            <person name="Ngo R."/>
            <person name="Nguyen L."/>
            <person name="Nguyen N."/>
            <person name="Okwuonu G."/>
            <person name="Ongeri F."/>
            <person name="Pham C."/>
            <person name="Simmons D."/>
            <person name="Wilczek-Boney K."/>
            <person name="Hale W."/>
            <person name="Jakkamsetti A."/>
            <person name="Pham P."/>
            <person name="Ruth R."/>
            <person name="San Lucas F."/>
            <person name="Warren J."/>
            <person name="Zhang J."/>
            <person name="Zhao Z."/>
            <person name="Zhou C."/>
            <person name="Zhu D."/>
            <person name="Lee S."/>
            <person name="Bess C."/>
            <person name="Blankenburg K."/>
            <person name="Forbes L."/>
            <person name="Fu Q."/>
            <person name="Gubbala S."/>
            <person name="Hirani K."/>
            <person name="Jayaseelan J.C."/>
            <person name="Lara F."/>
            <person name="Munidasa M."/>
            <person name="Palculict T."/>
            <person name="Patil S."/>
            <person name="Pu L.-L."/>
            <person name="Saada N."/>
            <person name="Tang L."/>
            <person name="Weissenberger G."/>
            <person name="Zhu Y."/>
            <person name="Hemphill L."/>
            <person name="Shang Y."/>
            <person name="Youmans B."/>
            <person name="Ayvaz T."/>
            <person name="Ross M."/>
            <person name="Santibanez J."/>
            <person name="Aqrawi P."/>
            <person name="Gross S."/>
            <person name="Joshi V."/>
            <person name="Fowler G."/>
            <person name="Nazareth L."/>
            <person name="Reid J."/>
            <person name="Worley K."/>
            <person name="Petrosino J."/>
            <person name="Highlander S."/>
            <person name="Gibbs R."/>
        </authorList>
    </citation>
    <scope>NUCLEOTIDE SEQUENCE [LARGE SCALE GENOMIC DNA]</scope>
    <source>
        <strain evidence="1 2">ATCC 25976</strain>
    </source>
</reference>
<comment type="caution">
    <text evidence="1">The sequence shown here is derived from an EMBL/GenBank/DDBJ whole genome shotgun (WGS) entry which is preliminary data.</text>
</comment>
<keyword evidence="2" id="KW-1185">Reference proteome</keyword>
<protein>
    <submittedName>
        <fullName evidence="1">Uncharacterized protein</fullName>
    </submittedName>
</protein>
<evidence type="ECO:0000313" key="2">
    <source>
        <dbReference type="Proteomes" id="UP000005467"/>
    </source>
</evidence>
<dbReference type="RefSeq" id="WP_005624616.1">
    <property type="nucleotide sequence ID" value="NZ_GL831081.1"/>
</dbReference>
<dbReference type="Proteomes" id="UP000005467">
    <property type="component" value="Unassembled WGS sequence"/>
</dbReference>
<evidence type="ECO:0000313" key="1">
    <source>
        <dbReference type="EMBL" id="EFX90916.1"/>
    </source>
</evidence>
<dbReference type="EMBL" id="AEVG01000133">
    <property type="protein sequence ID" value="EFX90916.1"/>
    <property type="molecule type" value="Genomic_DNA"/>
</dbReference>
<sequence>MRVKEHYFYSDYIFEIVKNDEEQLKTPSLFDLIEWDLEKEFISLSEIFDELIFKCGEMFPVKFFKQRLCYFRKVLHNDITLYDVSDYEPFDFTDPPVLPLTVLGKALKEIEKGSDVEDYKNLGFNYFELKAMFEAIREDIEQRKNIKSTQQPKTQNDQLLLIEEQNEAASKHKDLKDRINLLNITPKEKKELTSSINGLARTDKKKTDFIFSLIAVYGSEDMAKNPRQYFIEKKGDIQTGYKKAEKNAILNTFERKGLTFPVFGRTLEKWLNS</sequence>
<gene>
    <name evidence="1" type="ORF">HMPREF0027_2077</name>
</gene>
<organism evidence="1 2">
    <name type="scientific">Actinobacillus ureae ATCC 25976</name>
    <dbReference type="NCBI Taxonomy" id="887324"/>
    <lineage>
        <taxon>Bacteria</taxon>
        <taxon>Pseudomonadati</taxon>
        <taxon>Pseudomonadota</taxon>
        <taxon>Gammaproteobacteria</taxon>
        <taxon>Pasteurellales</taxon>
        <taxon>Pasteurellaceae</taxon>
        <taxon>Actinobacillus</taxon>
    </lineage>
</organism>
<proteinExistence type="predicted"/>
<accession>E8KJR0</accession>
<name>E8KJR0_9PAST</name>